<evidence type="ECO:0000256" key="1">
    <source>
        <dbReference type="SAM" id="MobiDB-lite"/>
    </source>
</evidence>
<dbReference type="EMBL" id="FBWC01000007">
    <property type="protein sequence ID" value="CUX14152.1"/>
    <property type="molecule type" value="Genomic_DNA"/>
</dbReference>
<organism evidence="2 3">
    <name type="scientific">Agrobacterium tumefaciens str. Kerr 14</name>
    <dbReference type="NCBI Taxonomy" id="1183424"/>
    <lineage>
        <taxon>Bacteria</taxon>
        <taxon>Pseudomonadati</taxon>
        <taxon>Pseudomonadota</taxon>
        <taxon>Alphaproteobacteria</taxon>
        <taxon>Hyphomicrobiales</taxon>
        <taxon>Rhizobiaceae</taxon>
        <taxon>Rhizobium/Agrobacterium group</taxon>
        <taxon>Agrobacterium</taxon>
        <taxon>Agrobacterium tumefaciens complex</taxon>
    </lineage>
</organism>
<feature type="region of interest" description="Disordered" evidence="1">
    <location>
        <begin position="1"/>
        <end position="39"/>
    </location>
</feature>
<proteinExistence type="predicted"/>
<evidence type="ECO:0000313" key="3">
    <source>
        <dbReference type="Proteomes" id="UP000191897"/>
    </source>
</evidence>
<accession>A0A1S7P0F6</accession>
<reference evidence="2 3" key="1">
    <citation type="submission" date="2016-01" db="EMBL/GenBank/DDBJ databases">
        <authorList>
            <person name="Oliw E.H."/>
        </authorList>
    </citation>
    <scope>NUCLEOTIDE SEQUENCE [LARGE SCALE GENOMIC DNA]</scope>
    <source>
        <strain evidence="2 3">Kerr 14</strain>
    </source>
</reference>
<dbReference type="Proteomes" id="UP000191897">
    <property type="component" value="Unassembled WGS sequence"/>
</dbReference>
<dbReference type="AlphaFoldDB" id="A0A1S7P0F6"/>
<name>A0A1S7P0F6_AGRTU</name>
<evidence type="ECO:0000313" key="2">
    <source>
        <dbReference type="EMBL" id="CUX14152.1"/>
    </source>
</evidence>
<gene>
    <name evidence="2" type="ORF">AGR4C_Cc150042</name>
</gene>
<protein>
    <submittedName>
        <fullName evidence="2">Uncharacterized protein</fullName>
    </submittedName>
</protein>
<feature type="compositionally biased region" description="Low complexity" evidence="1">
    <location>
        <begin position="14"/>
        <end position="34"/>
    </location>
</feature>
<sequence length="67" mass="7409">MTEEEFNRLFPSGEPEQPAVPNAQQPAQPQGQEQGLEFDPQATAELLGSLVEHPMVYCPRLLLHAPV</sequence>